<reference evidence="1 2" key="1">
    <citation type="submission" date="2023-10" db="EMBL/GenBank/DDBJ databases">
        <title>Psychrosphaera aquimaarina strain SW33 isolated from seawater.</title>
        <authorList>
            <person name="Bayburt H."/>
            <person name="Kim J.M."/>
            <person name="Choi B.J."/>
            <person name="Jeon C.O."/>
        </authorList>
    </citation>
    <scope>NUCLEOTIDE SEQUENCE [LARGE SCALE GENOMIC DNA]</scope>
    <source>
        <strain evidence="1 2">KCTC 52743</strain>
    </source>
</reference>
<dbReference type="EMBL" id="JAWCUA010000010">
    <property type="protein sequence ID" value="MDU0114150.1"/>
    <property type="molecule type" value="Genomic_DNA"/>
</dbReference>
<evidence type="ECO:0000313" key="1">
    <source>
        <dbReference type="EMBL" id="MDU0114150.1"/>
    </source>
</evidence>
<keyword evidence="2" id="KW-1185">Reference proteome</keyword>
<sequence>MSTNLIAEEKEVGIHEKGSFYAFWGWNRGYYSKSDVHFRGENYDFTINDMTASDRPSAVGIHPYLNPLGMTLPQTNFKVGYFIADHYAISFGVDHMKYVMDQEQTAQIDGYINVGSIHDGTYNNEGVYLGNRGEPNDDHKLGVPTLLAFEHTDGLNYINIELNRFDELHAVTPSFRISRILGAGVGGMLPRTNATILGNDRHDQFHFAGWGTHVKAGIEFSYNKLFFRSELKFGYIDMQDIRTTKFTADKASQHFTFTEWNILFGSYF</sequence>
<dbReference type="Proteomes" id="UP001257914">
    <property type="component" value="Unassembled WGS sequence"/>
</dbReference>
<evidence type="ECO:0008006" key="3">
    <source>
        <dbReference type="Google" id="ProtNLM"/>
    </source>
</evidence>
<accession>A0ABU3R3A7</accession>
<protein>
    <recommendedName>
        <fullName evidence="3">Outer membrane protein beta-barrel domain-containing protein</fullName>
    </recommendedName>
</protein>
<gene>
    <name evidence="1" type="ORF">RT723_14340</name>
</gene>
<proteinExistence type="predicted"/>
<evidence type="ECO:0000313" key="2">
    <source>
        <dbReference type="Proteomes" id="UP001257914"/>
    </source>
</evidence>
<comment type="caution">
    <text evidence="1">The sequence shown here is derived from an EMBL/GenBank/DDBJ whole genome shotgun (WGS) entry which is preliminary data.</text>
</comment>
<dbReference type="RefSeq" id="WP_216054597.1">
    <property type="nucleotide sequence ID" value="NZ_JAWCUA010000010.1"/>
</dbReference>
<organism evidence="1 2">
    <name type="scientific">Psychrosphaera aquimarina</name>
    <dbReference type="NCBI Taxonomy" id="2044854"/>
    <lineage>
        <taxon>Bacteria</taxon>
        <taxon>Pseudomonadati</taxon>
        <taxon>Pseudomonadota</taxon>
        <taxon>Gammaproteobacteria</taxon>
        <taxon>Alteromonadales</taxon>
        <taxon>Pseudoalteromonadaceae</taxon>
        <taxon>Psychrosphaera</taxon>
    </lineage>
</organism>
<name>A0ABU3R3A7_9GAMM</name>